<keyword evidence="3" id="KW-1185">Reference proteome</keyword>
<dbReference type="InterPro" id="IPR006175">
    <property type="entry name" value="YjgF/YER057c/UK114"/>
</dbReference>
<dbReference type="GO" id="GO:0016787">
    <property type="term" value="F:hydrolase activity"/>
    <property type="evidence" value="ECO:0007669"/>
    <property type="project" value="UniProtKB-KW"/>
</dbReference>
<dbReference type="EMBL" id="JBHSDC010000003">
    <property type="protein sequence ID" value="MFC4231374.1"/>
    <property type="molecule type" value="Genomic_DNA"/>
</dbReference>
<dbReference type="PANTHER" id="PTHR11803:SF58">
    <property type="entry name" value="PROTEIN HMF1-RELATED"/>
    <property type="match status" value="1"/>
</dbReference>
<dbReference type="Pfam" id="PF01042">
    <property type="entry name" value="Ribonuc_L-PSP"/>
    <property type="match status" value="1"/>
</dbReference>
<dbReference type="EC" id="3.5.-.-" evidence="2"/>
<gene>
    <name evidence="2" type="ORF">ACFOW1_05700</name>
</gene>
<dbReference type="Gene3D" id="3.30.1330.40">
    <property type="entry name" value="RutC-like"/>
    <property type="match status" value="1"/>
</dbReference>
<evidence type="ECO:0000313" key="3">
    <source>
        <dbReference type="Proteomes" id="UP001595906"/>
    </source>
</evidence>
<dbReference type="PROSITE" id="PS51257">
    <property type="entry name" value="PROKAR_LIPOPROTEIN"/>
    <property type="match status" value="1"/>
</dbReference>
<organism evidence="2 3">
    <name type="scientific">Parasediminibacterium paludis</name>
    <dbReference type="NCBI Taxonomy" id="908966"/>
    <lineage>
        <taxon>Bacteria</taxon>
        <taxon>Pseudomonadati</taxon>
        <taxon>Bacteroidota</taxon>
        <taxon>Chitinophagia</taxon>
        <taxon>Chitinophagales</taxon>
        <taxon>Chitinophagaceae</taxon>
        <taxon>Parasediminibacterium</taxon>
    </lineage>
</organism>
<proteinExistence type="inferred from homology"/>
<keyword evidence="2" id="KW-0378">Hydrolase</keyword>
<dbReference type="CDD" id="cd00448">
    <property type="entry name" value="YjgF_YER057c_UK114_family"/>
    <property type="match status" value="1"/>
</dbReference>
<comment type="caution">
    <text evidence="2">The sequence shown here is derived from an EMBL/GenBank/DDBJ whole genome shotgun (WGS) entry which is preliminary data.</text>
</comment>
<dbReference type="PANTHER" id="PTHR11803">
    <property type="entry name" value="2-IMINOBUTANOATE/2-IMINOPROPANOATE DEAMINASE RIDA"/>
    <property type="match status" value="1"/>
</dbReference>
<dbReference type="Proteomes" id="UP001595906">
    <property type="component" value="Unassembled WGS sequence"/>
</dbReference>
<evidence type="ECO:0000313" key="2">
    <source>
        <dbReference type="EMBL" id="MFC4231374.1"/>
    </source>
</evidence>
<dbReference type="InterPro" id="IPR035959">
    <property type="entry name" value="RutC-like_sf"/>
</dbReference>
<reference evidence="3" key="1">
    <citation type="journal article" date="2019" name="Int. J. Syst. Evol. Microbiol.">
        <title>The Global Catalogue of Microorganisms (GCM) 10K type strain sequencing project: providing services to taxonomists for standard genome sequencing and annotation.</title>
        <authorList>
            <consortium name="The Broad Institute Genomics Platform"/>
            <consortium name="The Broad Institute Genome Sequencing Center for Infectious Disease"/>
            <person name="Wu L."/>
            <person name="Ma J."/>
        </authorList>
    </citation>
    <scope>NUCLEOTIDE SEQUENCE [LARGE SCALE GENOMIC DNA]</scope>
    <source>
        <strain evidence="3">CECT 8010</strain>
    </source>
</reference>
<dbReference type="RefSeq" id="WP_379012800.1">
    <property type="nucleotide sequence ID" value="NZ_JBHSDC010000003.1"/>
</dbReference>
<sequence>MKKFAIVLIGWTIMSSCNHKVVMAVSKTFIHPGSGYSKAVVVISNDVKTIYIAGLTGDGNDLEAQTKATFANIKIELEAAGAGLKDIVKMNTYIVNYQSDDIEIFRKIRKEILGESNMPASTVVGVQALAAKGKLIEIDAIAVININK</sequence>
<evidence type="ECO:0000256" key="1">
    <source>
        <dbReference type="ARBA" id="ARBA00010552"/>
    </source>
</evidence>
<dbReference type="SUPFAM" id="SSF55298">
    <property type="entry name" value="YjgF-like"/>
    <property type="match status" value="1"/>
</dbReference>
<accession>A0ABV8PWN0</accession>
<name>A0ABV8PWN0_9BACT</name>
<comment type="similarity">
    <text evidence="1">Belongs to the RutC family.</text>
</comment>
<protein>
    <submittedName>
        <fullName evidence="2">RidA family protein</fullName>
        <ecNumber evidence="2">3.5.-.-</ecNumber>
    </submittedName>
</protein>